<comment type="catalytic activity">
    <reaction evidence="1 9">
        <text>Endohydrolysis of (1-&gt;4)-beta-D-xylosidic linkages in xylans.</text>
        <dbReference type="EC" id="3.2.1.8"/>
    </reaction>
</comment>
<dbReference type="RefSeq" id="WP_012523030.1">
    <property type="nucleotide sequence ID" value="NC_011144.1"/>
</dbReference>
<dbReference type="InterPro" id="IPR001000">
    <property type="entry name" value="GH10_dom"/>
</dbReference>
<evidence type="ECO:0000256" key="7">
    <source>
        <dbReference type="ARBA" id="ARBA00023295"/>
    </source>
</evidence>
<evidence type="ECO:0000256" key="9">
    <source>
        <dbReference type="RuleBase" id="RU361174"/>
    </source>
</evidence>
<evidence type="ECO:0000256" key="6">
    <source>
        <dbReference type="ARBA" id="ARBA00023277"/>
    </source>
</evidence>
<evidence type="ECO:0000313" key="11">
    <source>
        <dbReference type="EMBL" id="ACG78892.1"/>
    </source>
</evidence>
<evidence type="ECO:0000256" key="5">
    <source>
        <dbReference type="ARBA" id="ARBA00022801"/>
    </source>
</evidence>
<dbReference type="InterPro" id="IPR044846">
    <property type="entry name" value="GH10"/>
</dbReference>
<keyword evidence="8 9" id="KW-0624">Polysaccharide degradation</keyword>
<dbReference type="CAZy" id="GH10">
    <property type="family name" value="Glycoside Hydrolase Family 10"/>
</dbReference>
<dbReference type="PANTHER" id="PTHR31490:SF88">
    <property type="entry name" value="BETA-XYLANASE"/>
    <property type="match status" value="1"/>
</dbReference>
<dbReference type="STRING" id="450851.PHZ_c2483"/>
<dbReference type="Gene3D" id="3.20.20.80">
    <property type="entry name" value="Glycosidases"/>
    <property type="match status" value="1"/>
</dbReference>
<reference evidence="11 12" key="1">
    <citation type="journal article" date="2008" name="BMC Genomics">
        <title>Complete genome of Phenylobacterium zucineum - a novel facultative intracellular bacterium isolated from human erythroleukemia cell line K562.</title>
        <authorList>
            <person name="Luo Y."/>
            <person name="Xu X."/>
            <person name="Ding Z."/>
            <person name="Liu Z."/>
            <person name="Zhang B."/>
            <person name="Yan Z."/>
            <person name="Sun J."/>
            <person name="Hu S."/>
            <person name="Hu X."/>
        </authorList>
    </citation>
    <scope>NUCLEOTIDE SEQUENCE [LARGE SCALE GENOMIC DNA]</scope>
    <source>
        <strain evidence="11 12">HLK1</strain>
    </source>
</reference>
<dbReference type="GO" id="GO:0031176">
    <property type="term" value="F:endo-1,4-beta-xylanase activity"/>
    <property type="evidence" value="ECO:0007669"/>
    <property type="project" value="UniProtKB-EC"/>
</dbReference>
<dbReference type="GO" id="GO:0045493">
    <property type="term" value="P:xylan catabolic process"/>
    <property type="evidence" value="ECO:0007669"/>
    <property type="project" value="UniProtKB-KW"/>
</dbReference>
<organism evidence="11 12">
    <name type="scientific">Phenylobacterium zucineum (strain HLK1)</name>
    <dbReference type="NCBI Taxonomy" id="450851"/>
    <lineage>
        <taxon>Bacteria</taxon>
        <taxon>Pseudomonadati</taxon>
        <taxon>Pseudomonadota</taxon>
        <taxon>Alphaproteobacteria</taxon>
        <taxon>Caulobacterales</taxon>
        <taxon>Caulobacteraceae</taxon>
        <taxon>Phenylobacterium</taxon>
    </lineage>
</organism>
<dbReference type="eggNOG" id="COG3693">
    <property type="taxonomic scope" value="Bacteria"/>
</dbReference>
<dbReference type="EMBL" id="CP000747">
    <property type="protein sequence ID" value="ACG78892.1"/>
    <property type="molecule type" value="Genomic_DNA"/>
</dbReference>
<dbReference type="Pfam" id="PF00331">
    <property type="entry name" value="Glyco_hydro_10"/>
    <property type="match status" value="1"/>
</dbReference>
<dbReference type="InterPro" id="IPR006311">
    <property type="entry name" value="TAT_signal"/>
</dbReference>
<comment type="similarity">
    <text evidence="2 9">Belongs to the glycosyl hydrolase 10 (cellulase F) family.</text>
</comment>
<dbReference type="HOGENOM" id="CLU_020161_7_0_5"/>
<dbReference type="PROSITE" id="PS51760">
    <property type="entry name" value="GH10_2"/>
    <property type="match status" value="1"/>
</dbReference>
<evidence type="ECO:0000313" key="12">
    <source>
        <dbReference type="Proteomes" id="UP000001868"/>
    </source>
</evidence>
<dbReference type="PANTHER" id="PTHR31490">
    <property type="entry name" value="GLYCOSYL HYDROLASE"/>
    <property type="match status" value="1"/>
</dbReference>
<keyword evidence="7 9" id="KW-0326">Glycosidase</keyword>
<dbReference type="InterPro" id="IPR017853">
    <property type="entry name" value="GH"/>
</dbReference>
<protein>
    <recommendedName>
        <fullName evidence="9">Beta-xylanase</fullName>
        <ecNumber evidence="9">3.2.1.8</ecNumber>
    </recommendedName>
</protein>
<keyword evidence="4" id="KW-0732">Signal</keyword>
<dbReference type="Proteomes" id="UP000001868">
    <property type="component" value="Chromosome"/>
</dbReference>
<dbReference type="OrthoDB" id="9815836at2"/>
<keyword evidence="5 9" id="KW-0378">Hydrolase</keyword>
<keyword evidence="12" id="KW-1185">Reference proteome</keyword>
<keyword evidence="3 11" id="KW-0858">Xylan degradation</keyword>
<sequence>MRLLDRRGLLAGLAAGPLLLAAPRPGAQALPNGPSLAAAAARGGRYFGAAARIDQIRAERALRRTVLRDCAWITPEFHMNWDYVAPRSGAWNFRDADGLVAFAGEAGLKVRGHSLIWDQSTPAWAAAEMVERRDWETVARHFQRVMGRWGERVQAWDVVNEPIARDGRGLLPSMFLEAYGPDYVRRAFDEARALQPQARLAVNDYGFDYDNPVEEARRGSFLRLLEDLKAKGAPVDEVGIQAHLDLGKGPLRRRIVAPFLREIGQMGYRIVISELDVRERDFTLPLVERDRRVADEVRAYLEIALAEPAVEGVVTWGLSDRHSWLQDDEAAALGGVNRGLPYDHGLRPKPMYWALRDTLAAA</sequence>
<evidence type="ECO:0000256" key="4">
    <source>
        <dbReference type="ARBA" id="ARBA00022729"/>
    </source>
</evidence>
<name>B4RGI6_PHEZH</name>
<dbReference type="PRINTS" id="PR00134">
    <property type="entry name" value="GLHYDRLASE10"/>
</dbReference>
<dbReference type="SUPFAM" id="SSF51445">
    <property type="entry name" value="(Trans)glycosidases"/>
    <property type="match status" value="1"/>
</dbReference>
<accession>B4RGI6</accession>
<keyword evidence="6 9" id="KW-0119">Carbohydrate metabolism</keyword>
<proteinExistence type="inferred from homology"/>
<gene>
    <name evidence="11" type="ordered locus">PHZ_c2483</name>
</gene>
<dbReference type="AlphaFoldDB" id="B4RGI6"/>
<evidence type="ECO:0000256" key="2">
    <source>
        <dbReference type="ARBA" id="ARBA00007495"/>
    </source>
</evidence>
<dbReference type="SMART" id="SM00633">
    <property type="entry name" value="Glyco_10"/>
    <property type="match status" value="1"/>
</dbReference>
<evidence type="ECO:0000256" key="8">
    <source>
        <dbReference type="ARBA" id="ARBA00023326"/>
    </source>
</evidence>
<evidence type="ECO:0000259" key="10">
    <source>
        <dbReference type="PROSITE" id="PS51760"/>
    </source>
</evidence>
<feature type="domain" description="GH10" evidence="10">
    <location>
        <begin position="50"/>
        <end position="358"/>
    </location>
</feature>
<evidence type="ECO:0000256" key="3">
    <source>
        <dbReference type="ARBA" id="ARBA00022651"/>
    </source>
</evidence>
<evidence type="ECO:0000256" key="1">
    <source>
        <dbReference type="ARBA" id="ARBA00000681"/>
    </source>
</evidence>
<dbReference type="KEGG" id="pzu:PHZ_c2483"/>
<dbReference type="EC" id="3.2.1.8" evidence="9"/>
<dbReference type="PROSITE" id="PS51318">
    <property type="entry name" value="TAT"/>
    <property type="match status" value="1"/>
</dbReference>